<feature type="region of interest" description="Disordered" evidence="1">
    <location>
        <begin position="83"/>
        <end position="108"/>
    </location>
</feature>
<sequence>MVHFYIFFLLPAAVVGGLWDSITIDPPITEPLEETAGSTPSGLFQSIRLDLPGEQPGEESTSPPFGGLFDSVTIDPPGFFTVGPSPARGTEKPEKFSNTQSVDSSRASPSIEGKLNALLVIGALLLTIAMGQLYVSIRKFQASRMSLSASEGIRSTEQHPEDCTCSPASKEHTASVETLV</sequence>
<dbReference type="Proteomes" id="UP000591131">
    <property type="component" value="Unassembled WGS sequence"/>
</dbReference>
<comment type="caution">
    <text evidence="4">The sequence shown here is derived from an EMBL/GenBank/DDBJ whole genome shotgun (WGS) entry which is preliminary data.</text>
</comment>
<organism evidence="4 5">
    <name type="scientific">Perkinsus chesapeaki</name>
    <name type="common">Clam parasite</name>
    <name type="synonym">Perkinsus andrewsi</name>
    <dbReference type="NCBI Taxonomy" id="330153"/>
    <lineage>
        <taxon>Eukaryota</taxon>
        <taxon>Sar</taxon>
        <taxon>Alveolata</taxon>
        <taxon>Perkinsozoa</taxon>
        <taxon>Perkinsea</taxon>
        <taxon>Perkinsida</taxon>
        <taxon>Perkinsidae</taxon>
        <taxon>Perkinsus</taxon>
    </lineage>
</organism>
<feature type="region of interest" description="Disordered" evidence="1">
    <location>
        <begin position="151"/>
        <end position="180"/>
    </location>
</feature>
<keyword evidence="2" id="KW-0812">Transmembrane</keyword>
<feature type="transmembrane region" description="Helical" evidence="2">
    <location>
        <begin position="115"/>
        <end position="135"/>
    </location>
</feature>
<evidence type="ECO:0000256" key="2">
    <source>
        <dbReference type="SAM" id="Phobius"/>
    </source>
</evidence>
<dbReference type="EMBL" id="JAAPAO010000003">
    <property type="protein sequence ID" value="KAF4678126.1"/>
    <property type="molecule type" value="Genomic_DNA"/>
</dbReference>
<feature type="region of interest" description="Disordered" evidence="1">
    <location>
        <begin position="48"/>
        <end position="67"/>
    </location>
</feature>
<accession>A0A7J6N314</accession>
<name>A0A7J6N314_PERCH</name>
<keyword evidence="2" id="KW-0472">Membrane</keyword>
<keyword evidence="2" id="KW-1133">Transmembrane helix</keyword>
<gene>
    <name evidence="4" type="ORF">FOL47_005405</name>
</gene>
<evidence type="ECO:0000256" key="3">
    <source>
        <dbReference type="SAM" id="SignalP"/>
    </source>
</evidence>
<evidence type="ECO:0000313" key="5">
    <source>
        <dbReference type="Proteomes" id="UP000591131"/>
    </source>
</evidence>
<keyword evidence="5" id="KW-1185">Reference proteome</keyword>
<feature type="chain" id="PRO_5029628059" evidence="3">
    <location>
        <begin position="18"/>
        <end position="180"/>
    </location>
</feature>
<evidence type="ECO:0000256" key="1">
    <source>
        <dbReference type="SAM" id="MobiDB-lite"/>
    </source>
</evidence>
<feature type="compositionally biased region" description="Polar residues" evidence="1">
    <location>
        <begin position="96"/>
        <end position="108"/>
    </location>
</feature>
<keyword evidence="3" id="KW-0732">Signal</keyword>
<evidence type="ECO:0000313" key="4">
    <source>
        <dbReference type="EMBL" id="KAF4678126.1"/>
    </source>
</evidence>
<dbReference type="AlphaFoldDB" id="A0A7J6N314"/>
<reference evidence="4 5" key="1">
    <citation type="submission" date="2020-04" db="EMBL/GenBank/DDBJ databases">
        <title>Perkinsus chesapeaki whole genome sequence.</title>
        <authorList>
            <person name="Bogema D.R."/>
        </authorList>
    </citation>
    <scope>NUCLEOTIDE SEQUENCE [LARGE SCALE GENOMIC DNA]</scope>
    <source>
        <strain evidence="4">ATCC PRA-425</strain>
    </source>
</reference>
<protein>
    <submittedName>
        <fullName evidence="4">Uncharacterized protein</fullName>
    </submittedName>
</protein>
<proteinExistence type="predicted"/>
<feature type="signal peptide" evidence="3">
    <location>
        <begin position="1"/>
        <end position="17"/>
    </location>
</feature>